<evidence type="ECO:0000256" key="3">
    <source>
        <dbReference type="ARBA" id="ARBA00022882"/>
    </source>
</evidence>
<dbReference type="OrthoDB" id="432483at2759"/>
<dbReference type="InterPro" id="IPR014710">
    <property type="entry name" value="RmlC-like_jellyroll"/>
</dbReference>
<sequence>MAAAHRKRSNAQPSSMTIAQALTRQNSKGASLGAHGPAQHELVKCMRDITGEIAKAVLLDVQASIDELSQNLTAKLDAVLAGIVPVDGASTPSTGGRGAKVTFENNDIAKATAALLRADSLSAGHKQAATAEGIVFRKRMVKIPKVISPTPSTPVPDLPGTPQDAPQPRTEAKSPDDKTSSSSSGSSGDLSAHERARRREARRVRASLLKFTTDGKTPHGETGPTVKRRGSFDRAELREARGHKGIESDAGGGGGGGDEKASPVEEKEISTPKARVRRDSLVSLRDDSDSEDDGKAPPPDLQHGHLKDLLQRYNEEELEDKAIACARAATVAASKVSDRQNVAKKATRRHGVNLLSLSSKLNLQGIITEESVENMGITEQLREMVTSAGTAVKGFFKEPVNPLSSGRIMWDMIVAAALVYVILGIPFEAAFVAREGYYPSSQLLLDAILLVDVALQFHTQFSENGALISSRKRIARRYFKSWLWPELLTSIPWGLFIPAYSRELSAIKLGRTVSLSRLGNMSMTIMAKVEHRVQSEIWWIVLGVLKLVSALLVMCHWGACLWWLIGKLSLRDYELSWITELDMADASQIHQYVAALYFMTTTLTTVGYGDVTPETHVERVFCIFAEIVAGNVFALFSGLLCALMLTYDESGAQYRAKLKDAMRYMNKHKLESGLRIRVRNFLHQLFENQTNLESRRALVEFLRTSESLQRDVYVGLMGKMLKRYSWFRGLTHEILGKVCSVCEDIYYAPMDVMIYAKESADGMYFVVRGAIELGESPDAQSVLNTNASGGSPRSQRTDTDAGSEVDGLMRRQVTFARIASTSHLNTINHLLGAATRMYGDFYTSSGPEDQYGCWFILWTDELVRSIHLATYGDMHLLLYHIDTARFKEKMYESEDSKTLYNEKALCVAAREGLVSIIDDLVENERVDVDCVDEDGLRPLFHALSRKHAGAVAALLTAGADADSPFHLTRDDPMYEGIADAQQVANPAVRKGHCDGHNNLCPLRLAMFTKNIKIVKDVCDHTDFTSLPEREVSRILSYAAMTGADNVVDAALKGLAPDGPGSAEAREEIVNKLDEGSG</sequence>
<feature type="compositionally biased region" description="Basic and acidic residues" evidence="6">
    <location>
        <begin position="277"/>
        <end position="287"/>
    </location>
</feature>
<evidence type="ECO:0000256" key="4">
    <source>
        <dbReference type="ARBA" id="ARBA00022958"/>
    </source>
</evidence>
<keyword evidence="2" id="KW-0631">Potassium channel</keyword>
<keyword evidence="3" id="KW-0406">Ion transport</keyword>
<keyword evidence="3" id="KW-0851">Voltage-gated channel</keyword>
<evidence type="ECO:0000256" key="5">
    <source>
        <dbReference type="ARBA" id="ARBA00023303"/>
    </source>
</evidence>
<dbReference type="InterPro" id="IPR013099">
    <property type="entry name" value="K_chnl_dom"/>
</dbReference>
<dbReference type="SUPFAM" id="SSF51206">
    <property type="entry name" value="cAMP-binding domain-like"/>
    <property type="match status" value="1"/>
</dbReference>
<organism evidence="9 10">
    <name type="scientific">Perkinsus chesapeaki</name>
    <name type="common">Clam parasite</name>
    <name type="synonym">Perkinsus andrewsi</name>
    <dbReference type="NCBI Taxonomy" id="330153"/>
    <lineage>
        <taxon>Eukaryota</taxon>
        <taxon>Sar</taxon>
        <taxon>Alveolata</taxon>
        <taxon>Perkinsozoa</taxon>
        <taxon>Perkinsea</taxon>
        <taxon>Perkinsida</taxon>
        <taxon>Perkinsidae</taxon>
        <taxon>Perkinsus</taxon>
    </lineage>
</organism>
<dbReference type="Gene3D" id="1.25.40.20">
    <property type="entry name" value="Ankyrin repeat-containing domain"/>
    <property type="match status" value="1"/>
</dbReference>
<evidence type="ECO:0000256" key="2">
    <source>
        <dbReference type="ARBA" id="ARBA00022826"/>
    </source>
</evidence>
<dbReference type="GO" id="GO:0034702">
    <property type="term" value="C:monoatomic ion channel complex"/>
    <property type="evidence" value="ECO:0007669"/>
    <property type="project" value="UniProtKB-KW"/>
</dbReference>
<dbReference type="GO" id="GO:0042391">
    <property type="term" value="P:regulation of membrane potential"/>
    <property type="evidence" value="ECO:0007669"/>
    <property type="project" value="TreeGrafter"/>
</dbReference>
<feature type="region of interest" description="Disordered" evidence="6">
    <location>
        <begin position="781"/>
        <end position="803"/>
    </location>
</feature>
<keyword evidence="10" id="KW-1185">Reference proteome</keyword>
<feature type="compositionally biased region" description="Basic and acidic residues" evidence="6">
    <location>
        <begin position="170"/>
        <end position="179"/>
    </location>
</feature>
<dbReference type="AlphaFoldDB" id="A0A7J6LPW6"/>
<keyword evidence="7" id="KW-0472">Membrane</keyword>
<comment type="caution">
    <text evidence="9">The sequence shown here is derived from an EMBL/GenBank/DDBJ whole genome shotgun (WGS) entry which is preliminary data.</text>
</comment>
<dbReference type="PANTHER" id="PTHR10217">
    <property type="entry name" value="VOLTAGE AND LIGAND GATED POTASSIUM CHANNEL"/>
    <property type="match status" value="1"/>
</dbReference>
<feature type="transmembrane region" description="Helical" evidence="7">
    <location>
        <begin position="620"/>
        <end position="647"/>
    </location>
</feature>
<dbReference type="PANTHER" id="PTHR10217:SF435">
    <property type="entry name" value="POTASSIUM VOLTAGE-GATED CHANNEL PROTEIN EAG"/>
    <property type="match status" value="1"/>
</dbReference>
<gene>
    <name evidence="9" type="primary">KCNH5_3</name>
    <name evidence="9" type="ORF">FOL47_006780</name>
</gene>
<proteinExistence type="predicted"/>
<keyword evidence="3" id="KW-0813">Transport</keyword>
<dbReference type="Proteomes" id="UP000591131">
    <property type="component" value="Unassembled WGS sequence"/>
</dbReference>
<dbReference type="Gene3D" id="1.10.287.630">
    <property type="entry name" value="Helix hairpin bin"/>
    <property type="match status" value="1"/>
</dbReference>
<accession>A0A7J6LPW6</accession>
<dbReference type="InterPro" id="IPR018490">
    <property type="entry name" value="cNMP-bd_dom_sf"/>
</dbReference>
<dbReference type="PROSITE" id="PS50042">
    <property type="entry name" value="CNMP_BINDING_3"/>
    <property type="match status" value="1"/>
</dbReference>
<dbReference type="Pfam" id="PF07885">
    <property type="entry name" value="Ion_trans_2"/>
    <property type="match status" value="1"/>
</dbReference>
<name>A0A7J6LPW6_PERCH</name>
<protein>
    <submittedName>
        <fullName evidence="9">Potassium voltage-gated channel sub H member 5</fullName>
    </submittedName>
</protein>
<dbReference type="SUPFAM" id="SSF81324">
    <property type="entry name" value="Voltage-gated potassium channels"/>
    <property type="match status" value="1"/>
</dbReference>
<evidence type="ECO:0000256" key="7">
    <source>
        <dbReference type="SAM" id="Phobius"/>
    </source>
</evidence>
<evidence type="ECO:0000259" key="8">
    <source>
        <dbReference type="PROSITE" id="PS50042"/>
    </source>
</evidence>
<dbReference type="InterPro" id="IPR050818">
    <property type="entry name" value="KCNH_animal-type"/>
</dbReference>
<feature type="transmembrane region" description="Helical" evidence="7">
    <location>
        <begin position="589"/>
        <end position="608"/>
    </location>
</feature>
<dbReference type="Gene3D" id="1.10.287.70">
    <property type="match status" value="1"/>
</dbReference>
<feature type="compositionally biased region" description="Basic residues" evidence="6">
    <location>
        <begin position="195"/>
        <end position="205"/>
    </location>
</feature>
<evidence type="ECO:0000313" key="9">
    <source>
        <dbReference type="EMBL" id="KAF4661233.1"/>
    </source>
</evidence>
<evidence type="ECO:0000313" key="10">
    <source>
        <dbReference type="Proteomes" id="UP000591131"/>
    </source>
</evidence>
<keyword evidence="1" id="KW-0633">Potassium transport</keyword>
<dbReference type="EMBL" id="JAAPAO010000386">
    <property type="protein sequence ID" value="KAF4661233.1"/>
    <property type="molecule type" value="Genomic_DNA"/>
</dbReference>
<evidence type="ECO:0000256" key="6">
    <source>
        <dbReference type="SAM" id="MobiDB-lite"/>
    </source>
</evidence>
<dbReference type="SUPFAM" id="SSF48403">
    <property type="entry name" value="Ankyrin repeat"/>
    <property type="match status" value="1"/>
</dbReference>
<feature type="domain" description="Cyclic nucleotide-binding" evidence="8">
    <location>
        <begin position="726"/>
        <end position="773"/>
    </location>
</feature>
<feature type="compositionally biased region" description="Polar residues" evidence="6">
    <location>
        <begin position="781"/>
        <end position="794"/>
    </location>
</feature>
<reference evidence="9 10" key="1">
    <citation type="submission" date="2020-04" db="EMBL/GenBank/DDBJ databases">
        <title>Perkinsus chesapeaki whole genome sequence.</title>
        <authorList>
            <person name="Bogema D.R."/>
        </authorList>
    </citation>
    <scope>NUCLEOTIDE SEQUENCE [LARGE SCALE GENOMIC DNA]</scope>
    <source>
        <strain evidence="9">ATCC PRA-425</strain>
    </source>
</reference>
<feature type="compositionally biased region" description="Basic and acidic residues" evidence="6">
    <location>
        <begin position="257"/>
        <end position="270"/>
    </location>
</feature>
<feature type="transmembrane region" description="Helical" evidence="7">
    <location>
        <begin position="537"/>
        <end position="565"/>
    </location>
</feature>
<keyword evidence="7" id="KW-0812">Transmembrane</keyword>
<feature type="region of interest" description="Disordered" evidence="6">
    <location>
        <begin position="147"/>
        <end position="305"/>
    </location>
</feature>
<keyword evidence="7" id="KW-1133">Transmembrane helix</keyword>
<dbReference type="PRINTS" id="PR01463">
    <property type="entry name" value="EAGCHANLFMLY"/>
</dbReference>
<dbReference type="InterPro" id="IPR036770">
    <property type="entry name" value="Ankyrin_rpt-contain_sf"/>
</dbReference>
<feature type="compositionally biased region" description="Basic and acidic residues" evidence="6">
    <location>
        <begin position="230"/>
        <end position="247"/>
    </location>
</feature>
<dbReference type="InterPro" id="IPR003938">
    <property type="entry name" value="K_chnl_volt-dep_EAG/ELK/ERG"/>
</dbReference>
<evidence type="ECO:0000256" key="1">
    <source>
        <dbReference type="ARBA" id="ARBA00022538"/>
    </source>
</evidence>
<dbReference type="Gene3D" id="2.60.120.10">
    <property type="entry name" value="Jelly Rolls"/>
    <property type="match status" value="1"/>
</dbReference>
<feature type="transmembrane region" description="Helical" evidence="7">
    <location>
        <begin position="408"/>
        <end position="431"/>
    </location>
</feature>
<dbReference type="InterPro" id="IPR000595">
    <property type="entry name" value="cNMP-bd_dom"/>
</dbReference>
<dbReference type="GO" id="GO:0005249">
    <property type="term" value="F:voltage-gated potassium channel activity"/>
    <property type="evidence" value="ECO:0007669"/>
    <property type="project" value="InterPro"/>
</dbReference>
<keyword evidence="5" id="KW-0407">Ion channel</keyword>
<dbReference type="GO" id="GO:0005886">
    <property type="term" value="C:plasma membrane"/>
    <property type="evidence" value="ECO:0007669"/>
    <property type="project" value="TreeGrafter"/>
</dbReference>
<keyword evidence="4" id="KW-0630">Potassium</keyword>